<reference evidence="2" key="1">
    <citation type="submission" date="2022-10" db="EMBL/GenBank/DDBJ databases">
        <authorList>
            <person name="Chen Y."/>
            <person name="Dougan E. K."/>
            <person name="Chan C."/>
            <person name="Rhodes N."/>
            <person name="Thang M."/>
        </authorList>
    </citation>
    <scope>NUCLEOTIDE SEQUENCE</scope>
</reference>
<evidence type="ECO:0000256" key="1">
    <source>
        <dbReference type="SAM" id="MobiDB-lite"/>
    </source>
</evidence>
<dbReference type="EMBL" id="CAMXCT020002089">
    <property type="protein sequence ID" value="CAL1148932.1"/>
    <property type="molecule type" value="Genomic_DNA"/>
</dbReference>
<feature type="compositionally biased region" description="Basic and acidic residues" evidence="1">
    <location>
        <begin position="1001"/>
        <end position="1011"/>
    </location>
</feature>
<feature type="region of interest" description="Disordered" evidence="1">
    <location>
        <begin position="176"/>
        <end position="197"/>
    </location>
</feature>
<gene>
    <name evidence="2" type="ORF">C1SCF055_LOCUS22096</name>
</gene>
<feature type="compositionally biased region" description="Basic residues" evidence="1">
    <location>
        <begin position="41"/>
        <end position="50"/>
    </location>
</feature>
<protein>
    <submittedName>
        <fullName evidence="3">Iron-binding zinc finger CDGSH type domain-containing protein</fullName>
    </submittedName>
</protein>
<proteinExistence type="predicted"/>
<keyword evidence="4" id="KW-1185">Reference proteome</keyword>
<accession>A0A9P1G319</accession>
<comment type="caution">
    <text evidence="2">The sequence shown here is derived from an EMBL/GenBank/DDBJ whole genome shotgun (WGS) entry which is preliminary data.</text>
</comment>
<evidence type="ECO:0000313" key="4">
    <source>
        <dbReference type="Proteomes" id="UP001152797"/>
    </source>
</evidence>
<evidence type="ECO:0000313" key="2">
    <source>
        <dbReference type="EMBL" id="CAI3995557.1"/>
    </source>
</evidence>
<feature type="compositionally biased region" description="Low complexity" evidence="1">
    <location>
        <begin position="176"/>
        <end position="185"/>
    </location>
</feature>
<reference evidence="3 4" key="2">
    <citation type="submission" date="2024-05" db="EMBL/GenBank/DDBJ databases">
        <authorList>
            <person name="Chen Y."/>
            <person name="Shah S."/>
            <person name="Dougan E. K."/>
            <person name="Thang M."/>
            <person name="Chan C."/>
        </authorList>
    </citation>
    <scope>NUCLEOTIDE SEQUENCE [LARGE SCALE GENOMIC DNA]</scope>
</reference>
<feature type="region of interest" description="Disordered" evidence="1">
    <location>
        <begin position="1"/>
        <end position="50"/>
    </location>
</feature>
<organism evidence="2">
    <name type="scientific">Cladocopium goreaui</name>
    <dbReference type="NCBI Taxonomy" id="2562237"/>
    <lineage>
        <taxon>Eukaryota</taxon>
        <taxon>Sar</taxon>
        <taxon>Alveolata</taxon>
        <taxon>Dinophyceae</taxon>
        <taxon>Suessiales</taxon>
        <taxon>Symbiodiniaceae</taxon>
        <taxon>Cladocopium</taxon>
    </lineage>
</organism>
<feature type="compositionally biased region" description="Acidic residues" evidence="1">
    <location>
        <begin position="21"/>
        <end position="38"/>
    </location>
</feature>
<feature type="region of interest" description="Disordered" evidence="1">
    <location>
        <begin position="994"/>
        <end position="1017"/>
    </location>
</feature>
<dbReference type="Proteomes" id="UP001152797">
    <property type="component" value="Unassembled WGS sequence"/>
</dbReference>
<sequence length="1424" mass="158204">MRAQASRKLGKLLDDDHADPGDDQNGDPCEDGPEEEEQQPAKKRRRRTCKVKQPTLEERRIAAAKAYLGSVGVTWQRHQGFHSRFAVASSEYKCVAYRKMVAKLMEGEFPSCLTCTSMLTQHGFNMDTFQGRLREASADPSLPSPATNQISNLLQGLSLQYPLDGNLDLIPLQDAPAADGEAAGGSNQDAGEDDAEVEDLDSVLRQSKFFEILDAGLHDKRVPVRNFIRQHCRGDGHIAAVSAYVRDQDPQVESAALADAVQQRLFMSNVNSEDTLADFRETAMFKADEKKGNELANLELEALQKYVRGAWLRSPKEFFTDVASYFYNSVVQPCLLVNIQDCNGELRQMASQFTADLACGKLSELGQLAARIAKASCDGRLTGNPAVMGLILQAMDRLERDARGVESLKGVRKMSDLERSMVSEAGLMLASNSCNRELMKELGFNKDRVLRNHSRVDSLLADSLPCPALALMHPNILDTNMSLIDSLEPRCAESGQKDRFVVCLDFTYLLPMRTSMILHSARGMVGGAFSLDDCVQEHPACFQDVAAKQDRDGRLKANRMLELLVWDPSSEQKFFWTPMSLPINLKALNSETTDSSFDPEFANHWYHFPALYEIFRMLDAFMVRAFPFVKLFVFDGESCNSVLRHVIHGTADSSTRRKLLSTQFFSQLNHASIPGFEALPRVPMKHCTTDAGRSLYALCGAAHAMKNACGQLMSSGRVLFFGHYFADASGGLALGLPLPAFARKDAMSDRLSALLCNPLFLLRDEAPAVCSGMSLEERCEISLSGLIVQDLWRMLGAQKEQKERLPKGLSTMAPQTVQNMQLIAMTTANICATKEDTFHPWKGAAHSLSEIHIEGMFGRYRGQYQHSDLTARGYWNANARVARQQAAKMARSKPSAPHHEKEPPLDIKQLRACVQRALSSALLLASKCSDVPVQDLERIYRVESRVDFFQCEDAPCEEMIEELEAEDLEAQEQDDRKNEVSKVLSQIQGIAEEEFADDSEDAARRPQRDPDESLPDGKILIDLTANDDSGDPGLFPEFPRTLAEALLGDGNMWGRLWQLTTHLRCGKHGMDTLYLRKAEQIRKKATKMNWHQTLEHENKLLREAENETMSGQRASRMARWIQTSQDLRAHAGFKDPETIQSGSVVALNLGDGLAPCAAIILTLWSLAKKPKPCGQVCTVKAAHAFRAVLLRASDDNPGDFDTTQSVSKFIPEQVIAILDVEDGDLAAGKVSLTEASNMALAKLMAADLPAVPALAERCGRRGRKRKAAAPTTVSFKHVHKRLRERTKAKHAEGKATDQFSENTFVPADFRRSAKGRKTMAYAVQRLVDLDRLVFSNAPLFDPRTNMCTHKGLADMSVQSLTGRVPIVFQQLYFQIRSPEAFGERVFSDVKAMFQELRDVQPGRKKFIALLKDVKASGGCAKLHV</sequence>
<dbReference type="EMBL" id="CAMXCT030002089">
    <property type="protein sequence ID" value="CAL4782869.1"/>
    <property type="molecule type" value="Genomic_DNA"/>
</dbReference>
<feature type="compositionally biased region" description="Basic and acidic residues" evidence="1">
    <location>
        <begin position="11"/>
        <end position="20"/>
    </location>
</feature>
<evidence type="ECO:0000313" key="3">
    <source>
        <dbReference type="EMBL" id="CAL4782869.1"/>
    </source>
</evidence>
<dbReference type="EMBL" id="CAMXCT010002089">
    <property type="protein sequence ID" value="CAI3995557.1"/>
    <property type="molecule type" value="Genomic_DNA"/>
</dbReference>
<name>A0A9P1G319_9DINO</name>